<dbReference type="OrthoDB" id="10585110at2759"/>
<sequence>MVKYLSLQEKKAQFCPKLSSKYDHLVLSMPRRMLVVTHALTWPKIYAGCSEEFDLDGNNMTTHGRLTQALSGFKSKNFIICLDEIHEMMEHYRSHIVCLSATPIPIPIPNGKLISLKKSRTVHEVVDLSTCIRLHDTSASSLNRKCQVISGRNDVIKEGTEIIFGTNVWNV</sequence>
<keyword evidence="2" id="KW-1185">Reference proteome</keyword>
<protein>
    <submittedName>
        <fullName evidence="1">14552_t:CDS:1</fullName>
    </submittedName>
</protein>
<dbReference type="Proteomes" id="UP000789405">
    <property type="component" value="Unassembled WGS sequence"/>
</dbReference>
<comment type="caution">
    <text evidence="1">The sequence shown here is derived from an EMBL/GenBank/DDBJ whole genome shotgun (WGS) entry which is preliminary data.</text>
</comment>
<gene>
    <name evidence="1" type="ORF">DERYTH_LOCUS2440</name>
</gene>
<evidence type="ECO:0000313" key="1">
    <source>
        <dbReference type="EMBL" id="CAG8491587.1"/>
    </source>
</evidence>
<name>A0A9N8WLU0_9GLOM</name>
<proteinExistence type="predicted"/>
<accession>A0A9N8WLU0</accession>
<reference evidence="1" key="1">
    <citation type="submission" date="2021-06" db="EMBL/GenBank/DDBJ databases">
        <authorList>
            <person name="Kallberg Y."/>
            <person name="Tangrot J."/>
            <person name="Rosling A."/>
        </authorList>
    </citation>
    <scope>NUCLEOTIDE SEQUENCE</scope>
    <source>
        <strain evidence="1">MA453B</strain>
    </source>
</reference>
<dbReference type="EMBL" id="CAJVPY010000779">
    <property type="protein sequence ID" value="CAG8491587.1"/>
    <property type="molecule type" value="Genomic_DNA"/>
</dbReference>
<dbReference type="AlphaFoldDB" id="A0A9N8WLU0"/>
<organism evidence="1 2">
    <name type="scientific">Dentiscutata erythropus</name>
    <dbReference type="NCBI Taxonomy" id="1348616"/>
    <lineage>
        <taxon>Eukaryota</taxon>
        <taxon>Fungi</taxon>
        <taxon>Fungi incertae sedis</taxon>
        <taxon>Mucoromycota</taxon>
        <taxon>Glomeromycotina</taxon>
        <taxon>Glomeromycetes</taxon>
        <taxon>Diversisporales</taxon>
        <taxon>Gigasporaceae</taxon>
        <taxon>Dentiscutata</taxon>
    </lineage>
</organism>
<evidence type="ECO:0000313" key="2">
    <source>
        <dbReference type="Proteomes" id="UP000789405"/>
    </source>
</evidence>